<keyword evidence="2" id="KW-1185">Reference proteome</keyword>
<evidence type="ECO:0000313" key="1">
    <source>
        <dbReference type="EMBL" id="WYW17298.1"/>
    </source>
</evidence>
<protein>
    <submittedName>
        <fullName evidence="1">Uncharacterized protein</fullName>
    </submittedName>
</protein>
<dbReference type="Proteomes" id="UP001456344">
    <property type="component" value="Chromosome"/>
</dbReference>
<organism evidence="1 2">
    <name type="scientific">Amycolatopsis coloradensis</name>
    <dbReference type="NCBI Taxonomy" id="76021"/>
    <lineage>
        <taxon>Bacteria</taxon>
        <taxon>Bacillati</taxon>
        <taxon>Actinomycetota</taxon>
        <taxon>Actinomycetes</taxon>
        <taxon>Pseudonocardiales</taxon>
        <taxon>Pseudonocardiaceae</taxon>
        <taxon>Amycolatopsis</taxon>
    </lineage>
</organism>
<proteinExistence type="predicted"/>
<accession>A0ACD5BD36</accession>
<reference evidence="1" key="1">
    <citation type="submission" date="2023-10" db="EMBL/GenBank/DDBJ databases">
        <title>Whole genome sequencing of actinobacterial strain Amycolatopsis sp. (BCA-696) identifies the underlying plant growth-promoting genes.</title>
        <authorList>
            <person name="Gandham P."/>
            <person name="Vadla N."/>
            <person name="Saji A."/>
            <person name="Srinivas V."/>
            <person name="Ruperao P."/>
            <person name="Selvanayagam S."/>
            <person name="Saxena R.K."/>
            <person name="Rathore A."/>
            <person name="Gopalakrishnan S."/>
            <person name="Thakur V."/>
        </authorList>
    </citation>
    <scope>NUCLEOTIDE SEQUENCE</scope>
    <source>
        <strain evidence="1">BCA-696</strain>
    </source>
</reference>
<name>A0ACD5BD36_9PSEU</name>
<evidence type="ECO:0000313" key="2">
    <source>
        <dbReference type="Proteomes" id="UP001456344"/>
    </source>
</evidence>
<dbReference type="EMBL" id="CP150484">
    <property type="protein sequence ID" value="WYW17298.1"/>
    <property type="molecule type" value="Genomic_DNA"/>
</dbReference>
<sequence length="305" mass="34055">MATRSGLDRPLTLRRAMDFDEVADELYAGDPAEFVSVRNQRAKEAKAAGDPALAERIRALRKPTLAASILNRRAGSPELAELARLGDDLRKAHSALAGEDLRKLARRRQELVNRILRDERSMSEPVAREVEATLEAVVADPEVAALALAGRLSSGADSTGDQWLTSGFTPQPKRKPAPEREKPATVSHLDDRRKAKRQAAEKAEQERIDKAREEAEREQKRVAEFNRLRREAAELAKACKQAEIDVARAERRAEKATERANDLRRRLADAELEEETANEETTAAQTVLDDLRAEAERIDEALEQF</sequence>
<gene>
    <name evidence="1" type="ORF">LCL61_17250</name>
</gene>